<dbReference type="SMART" id="SM00668">
    <property type="entry name" value="CTLH"/>
    <property type="match status" value="1"/>
</dbReference>
<dbReference type="SMART" id="SM00757">
    <property type="entry name" value="CRA"/>
    <property type="match status" value="1"/>
</dbReference>
<dbReference type="RefSeq" id="NP_503424.2">
    <property type="nucleotide sequence ID" value="NM_071023.5"/>
</dbReference>
<dbReference type="EMBL" id="BX284605">
    <property type="protein sequence ID" value="CCD67040.1"/>
    <property type="molecule type" value="Genomic_DNA"/>
</dbReference>
<dbReference type="AlphaFoldDB" id="Q9UAU3"/>
<feature type="region of interest" description="Disordered" evidence="1">
    <location>
        <begin position="1"/>
        <end position="79"/>
    </location>
</feature>
<dbReference type="GO" id="GO:0005737">
    <property type="term" value="C:cytoplasm"/>
    <property type="evidence" value="ECO:0000318"/>
    <property type="project" value="GO_Central"/>
</dbReference>
<reference evidence="3 4" key="1">
    <citation type="journal article" date="1998" name="Science">
        <title>Genome sequence of the nematode C. elegans: a platform for investigating biology.</title>
        <authorList>
            <consortium name="The C. elegans sequencing consortium"/>
            <person name="Sulson J.E."/>
            <person name="Waterston R."/>
        </authorList>
    </citation>
    <scope>NUCLEOTIDE SEQUENCE [LARGE SCALE GENOMIC DNA]</scope>
    <source>
        <strain evidence="3 4">Bristol N2</strain>
    </source>
</reference>
<keyword evidence="6" id="KW-1267">Proteomics identification</keyword>
<dbReference type="GeneID" id="178639"/>
<dbReference type="OrthoDB" id="2415936at2759"/>
<dbReference type="CTD" id="178639"/>
<feature type="domain" description="CTLH" evidence="2">
    <location>
        <begin position="208"/>
        <end position="264"/>
    </location>
</feature>
<dbReference type="PhylomeDB" id="Q9UAU3"/>
<dbReference type="PANTHER" id="PTHR12864">
    <property type="entry name" value="RAN BINDING PROTEIN 9-RELATED"/>
    <property type="match status" value="1"/>
</dbReference>
<dbReference type="InterPro" id="IPR050618">
    <property type="entry name" value="Ubq-SigPath_Reg"/>
</dbReference>
<dbReference type="SMART" id="SM00667">
    <property type="entry name" value="LisH"/>
    <property type="match status" value="1"/>
</dbReference>
<dbReference type="PeptideAtlas" id="Q9UAU3"/>
<gene>
    <name evidence="3 5" type="primary">gid-8</name>
    <name evidence="5" type="synonym">tag-304</name>
    <name evidence="3" type="ORF">CELE_F53E2.1</name>
    <name evidence="5" type="ORF">F53E2.1</name>
</gene>
<dbReference type="Bgee" id="WBGene00018757">
    <property type="expression patterns" value="Expressed in pharyngeal muscle cell (C elegans) and 4 other cell types or tissues"/>
</dbReference>
<dbReference type="InterPro" id="IPR013144">
    <property type="entry name" value="CRA_dom"/>
</dbReference>
<dbReference type="InterPro" id="IPR006594">
    <property type="entry name" value="LisH"/>
</dbReference>
<name>Q9UAU3_CAEEL</name>
<feature type="compositionally biased region" description="Basic and acidic residues" evidence="1">
    <location>
        <begin position="1"/>
        <end position="10"/>
    </location>
</feature>
<dbReference type="PROSITE" id="PS50897">
    <property type="entry name" value="CTLH"/>
    <property type="match status" value="1"/>
</dbReference>
<dbReference type="ExpressionAtlas" id="Q9UAU3">
    <property type="expression patterns" value="baseline and differential"/>
</dbReference>
<keyword evidence="4" id="KW-1185">Reference proteome</keyword>
<evidence type="ECO:0000313" key="3">
    <source>
        <dbReference type="EMBL" id="CCD67040.1"/>
    </source>
</evidence>
<evidence type="ECO:0000313" key="4">
    <source>
        <dbReference type="Proteomes" id="UP000001940"/>
    </source>
</evidence>
<evidence type="ECO:0000259" key="2">
    <source>
        <dbReference type="PROSITE" id="PS50897"/>
    </source>
</evidence>
<dbReference type="InParanoid" id="Q9UAU3"/>
<dbReference type="PIR" id="T33951">
    <property type="entry name" value="T33951"/>
</dbReference>
<dbReference type="Pfam" id="PF10607">
    <property type="entry name" value="CTLH"/>
    <property type="match status" value="1"/>
</dbReference>
<feature type="region of interest" description="Disordered" evidence="1">
    <location>
        <begin position="132"/>
        <end position="157"/>
    </location>
</feature>
<dbReference type="InterPro" id="IPR006595">
    <property type="entry name" value="CTLH_C"/>
</dbReference>
<evidence type="ECO:0000313" key="5">
    <source>
        <dbReference type="WormBase" id="F53E2.1a"/>
    </source>
</evidence>
<evidence type="ECO:0000256" key="1">
    <source>
        <dbReference type="SAM" id="MobiDB-lite"/>
    </source>
</evidence>
<dbReference type="eggNOG" id="KOG2659">
    <property type="taxonomic scope" value="Eukaryota"/>
</dbReference>
<dbReference type="GO" id="GO:0005634">
    <property type="term" value="C:nucleus"/>
    <property type="evidence" value="ECO:0007005"/>
    <property type="project" value="WormBase"/>
</dbReference>
<proteinExistence type="evidence at protein level"/>
<dbReference type="OMA" id="HIIEMIR"/>
<dbReference type="FunCoup" id="Q9UAU3">
    <property type="interactions" value="359"/>
</dbReference>
<dbReference type="STRING" id="6239.F53E2.1a.1"/>
<dbReference type="InterPro" id="IPR024964">
    <property type="entry name" value="CTLH/CRA"/>
</dbReference>
<feature type="compositionally biased region" description="Basic and acidic residues" evidence="1">
    <location>
        <begin position="146"/>
        <end position="157"/>
    </location>
</feature>
<feature type="compositionally biased region" description="Acidic residues" evidence="1">
    <location>
        <begin position="16"/>
        <end position="47"/>
    </location>
</feature>
<dbReference type="UCSC" id="F53E2.1">
    <property type="organism name" value="c. elegans"/>
</dbReference>
<dbReference type="PROSITE" id="PS50896">
    <property type="entry name" value="LISH"/>
    <property type="match status" value="1"/>
</dbReference>
<dbReference type="GO" id="GO:0043161">
    <property type="term" value="P:proteasome-mediated ubiquitin-dependent protein catabolic process"/>
    <property type="evidence" value="ECO:0000318"/>
    <property type="project" value="GO_Central"/>
</dbReference>
<protein>
    <submittedName>
        <fullName evidence="3">CTLH domain-containing protein</fullName>
    </submittedName>
</protein>
<sequence length="397" mass="45529">MEHRDDDFEFGHQFGGDEEEEEEEEAIDVDSPDELDVDAEPDDDSDMEVYHMETNGAANGNGRQVIGETGDEEEDDDYDEEDAMTWDSMSTISEVEVEKDDDEWYPLMKRDNVFPNFALPTTTRAAFRIGPQPIASADPSSTPGSSEHHSDTEDVEFNDYKEVMRPDPTREELQQLVIDHFLHHGYSEVIETFSKEVNIVVPKKDIDNMNARNEVRRLICVGEMESAIEKMTTLCPTILEDDEINFIVRKQHLIEMVRQKLTKEPVEYFRAHLMKNGQRPCDEKMDIIERIFTMLVFNLEDDVEFNVYFQQSEREQTAKEVNSALLAMNGKLKSSRLDLLAKTIAFTGCSQMRSSSPSRKHATIAEFSEEHYSKPYGLAAETSSAFRGEVDLTQDMR</sequence>
<dbReference type="WormBase" id="F53E2.1a">
    <property type="protein sequence ID" value="CE30280"/>
    <property type="gene ID" value="WBGene00018757"/>
    <property type="gene designation" value="gid-8"/>
</dbReference>
<dbReference type="Proteomes" id="UP000001940">
    <property type="component" value="Chromosome V"/>
</dbReference>
<dbReference type="HOGENOM" id="CLU_058295_0_0_1"/>
<dbReference type="AGR" id="WB:WBGene00018757"/>
<dbReference type="PaxDb" id="6239-F53E2.1"/>
<organism evidence="3 4">
    <name type="scientific">Caenorhabditis elegans</name>
    <dbReference type="NCBI Taxonomy" id="6239"/>
    <lineage>
        <taxon>Eukaryota</taxon>
        <taxon>Metazoa</taxon>
        <taxon>Ecdysozoa</taxon>
        <taxon>Nematoda</taxon>
        <taxon>Chromadorea</taxon>
        <taxon>Rhabditida</taxon>
        <taxon>Rhabditina</taxon>
        <taxon>Rhabditomorpha</taxon>
        <taxon>Rhabditoidea</taxon>
        <taxon>Rhabditidae</taxon>
        <taxon>Peloderinae</taxon>
        <taxon>Caenorhabditis</taxon>
    </lineage>
</organism>
<feature type="compositionally biased region" description="Acidic residues" evidence="1">
    <location>
        <begin position="69"/>
        <end position="79"/>
    </location>
</feature>
<accession>Q9UAU3</accession>
<evidence type="ECO:0007829" key="6">
    <source>
        <dbReference type="PeptideAtlas" id="Q9UAU3"/>
    </source>
</evidence>